<dbReference type="PIRSF" id="PIRSF002181">
    <property type="entry name" value="Ribosomal_L13"/>
    <property type="match status" value="1"/>
</dbReference>
<evidence type="ECO:0000256" key="1">
    <source>
        <dbReference type="ARBA" id="ARBA00006227"/>
    </source>
</evidence>
<dbReference type="EMBL" id="MNUY01000005">
    <property type="protein sequence ID" value="OIO15606.1"/>
    <property type="molecule type" value="Genomic_DNA"/>
</dbReference>
<comment type="subunit">
    <text evidence="4">Part of the 50S ribosomal subunit.</text>
</comment>
<accession>A0A1J4TYV6</accession>
<dbReference type="Gene3D" id="3.90.1180.10">
    <property type="entry name" value="Ribosomal protein L13"/>
    <property type="match status" value="1"/>
</dbReference>
<dbReference type="GO" id="GO:0006412">
    <property type="term" value="P:translation"/>
    <property type="evidence" value="ECO:0007669"/>
    <property type="project" value="UniProtKB-UniRule"/>
</dbReference>
<sequence>MKMTVPTKAKEIKRHWNLVDLKDQILGRAATQIAYKLMGKSKPYYVSNLDCGDYVVVINAKEVNVTGRKRTSKMYQNYSGYPGGLKEINFSELQKKDPLRIINEAVAGMLPKNKIRSLLLKRLYVFSDENHPYKEKLK</sequence>
<dbReference type="InterPro" id="IPR036899">
    <property type="entry name" value="Ribosomal_uL13_sf"/>
</dbReference>
<dbReference type="CDD" id="cd00392">
    <property type="entry name" value="Ribosomal_L13"/>
    <property type="match status" value="1"/>
</dbReference>
<evidence type="ECO:0000313" key="5">
    <source>
        <dbReference type="EMBL" id="OIO15606.1"/>
    </source>
</evidence>
<evidence type="ECO:0000313" key="6">
    <source>
        <dbReference type="Proteomes" id="UP000183120"/>
    </source>
</evidence>
<proteinExistence type="inferred from homology"/>
<dbReference type="Pfam" id="PF00572">
    <property type="entry name" value="Ribosomal_L13"/>
    <property type="match status" value="1"/>
</dbReference>
<dbReference type="GO" id="GO:0017148">
    <property type="term" value="P:negative regulation of translation"/>
    <property type="evidence" value="ECO:0007669"/>
    <property type="project" value="TreeGrafter"/>
</dbReference>
<evidence type="ECO:0000256" key="3">
    <source>
        <dbReference type="ARBA" id="ARBA00023274"/>
    </source>
</evidence>
<dbReference type="GO" id="GO:0005840">
    <property type="term" value="C:ribosome"/>
    <property type="evidence" value="ECO:0007669"/>
    <property type="project" value="UniProtKB-KW"/>
</dbReference>
<dbReference type="InterPro" id="IPR005823">
    <property type="entry name" value="Ribosomal_uL13_bac-type"/>
</dbReference>
<dbReference type="SUPFAM" id="SSF52161">
    <property type="entry name" value="Ribosomal protein L13"/>
    <property type="match status" value="1"/>
</dbReference>
<dbReference type="HAMAP" id="MF_01366">
    <property type="entry name" value="Ribosomal_uL13"/>
    <property type="match status" value="1"/>
</dbReference>
<dbReference type="InterPro" id="IPR005822">
    <property type="entry name" value="Ribosomal_uL13"/>
</dbReference>
<name>A0A1J4TYV6_9BACT</name>
<dbReference type="NCBIfam" id="TIGR01066">
    <property type="entry name" value="rplM_bact"/>
    <property type="match status" value="1"/>
</dbReference>
<keyword evidence="3 4" id="KW-0687">Ribonucleoprotein</keyword>
<protein>
    <recommendedName>
        <fullName evidence="4">Large ribosomal subunit protein uL13</fullName>
    </recommendedName>
</protein>
<evidence type="ECO:0000256" key="4">
    <source>
        <dbReference type="HAMAP-Rule" id="MF_01366"/>
    </source>
</evidence>
<dbReference type="PANTHER" id="PTHR11545">
    <property type="entry name" value="RIBOSOMAL PROTEIN L13"/>
    <property type="match status" value="1"/>
</dbReference>
<evidence type="ECO:0000256" key="2">
    <source>
        <dbReference type="ARBA" id="ARBA00022980"/>
    </source>
</evidence>
<reference evidence="5 6" key="1">
    <citation type="journal article" date="2016" name="Environ. Microbiol.">
        <title>Genomic resolution of a cold subsurface aquifer community provides metabolic insights for novel microbes adapted to high CO concentrations.</title>
        <authorList>
            <person name="Probst A.J."/>
            <person name="Castelle C.J."/>
            <person name="Singh A."/>
            <person name="Brown C.T."/>
            <person name="Anantharaman K."/>
            <person name="Sharon I."/>
            <person name="Hug L.A."/>
            <person name="Burstein D."/>
            <person name="Emerson J.B."/>
            <person name="Thomas B.C."/>
            <person name="Banfield J.F."/>
        </authorList>
    </citation>
    <scope>NUCLEOTIDE SEQUENCE [LARGE SCALE GENOMIC DNA]</scope>
    <source>
        <strain evidence="5">CG1_02_37_22</strain>
    </source>
</reference>
<dbReference type="AlphaFoldDB" id="A0A1J4TYV6"/>
<keyword evidence="2 4" id="KW-0689">Ribosomal protein</keyword>
<gene>
    <name evidence="4" type="primary">rplM</name>
    <name evidence="5" type="ORF">AUJ73_00330</name>
</gene>
<dbReference type="Proteomes" id="UP000183120">
    <property type="component" value="Unassembled WGS sequence"/>
</dbReference>
<dbReference type="GO" id="GO:0003729">
    <property type="term" value="F:mRNA binding"/>
    <property type="evidence" value="ECO:0007669"/>
    <property type="project" value="TreeGrafter"/>
</dbReference>
<comment type="caution">
    <text evidence="5">The sequence shown here is derived from an EMBL/GenBank/DDBJ whole genome shotgun (WGS) entry which is preliminary data.</text>
</comment>
<comment type="function">
    <text evidence="4">This protein is one of the early assembly proteins of the 50S ribosomal subunit, although it is not seen to bind rRNA by itself. It is important during the early stages of 50S assembly.</text>
</comment>
<dbReference type="GO" id="GO:1990904">
    <property type="term" value="C:ribonucleoprotein complex"/>
    <property type="evidence" value="ECO:0007669"/>
    <property type="project" value="UniProtKB-KW"/>
</dbReference>
<dbReference type="PANTHER" id="PTHR11545:SF2">
    <property type="entry name" value="LARGE RIBOSOMAL SUBUNIT PROTEIN UL13M"/>
    <property type="match status" value="1"/>
</dbReference>
<dbReference type="GO" id="GO:0003735">
    <property type="term" value="F:structural constituent of ribosome"/>
    <property type="evidence" value="ECO:0007669"/>
    <property type="project" value="InterPro"/>
</dbReference>
<dbReference type="STRING" id="1805209.AUJ73_00330"/>
<organism evidence="5 6">
    <name type="scientific">Candidatus Gottesmanbacteria bacterium CG1_02_37_22</name>
    <dbReference type="NCBI Taxonomy" id="1805209"/>
    <lineage>
        <taxon>Bacteria</taxon>
        <taxon>Candidatus Gottesmaniibacteriota</taxon>
    </lineage>
</organism>
<comment type="similarity">
    <text evidence="1 4">Belongs to the universal ribosomal protein uL13 family.</text>
</comment>